<evidence type="ECO:0000313" key="2">
    <source>
        <dbReference type="Proteomes" id="UP001501057"/>
    </source>
</evidence>
<dbReference type="Proteomes" id="UP001501057">
    <property type="component" value="Unassembled WGS sequence"/>
</dbReference>
<keyword evidence="2" id="KW-1185">Reference proteome</keyword>
<sequence length="158" mass="17551">MDLLAHYVRIHLTGAAAGIELFGRGSDLDDEDARQVAADIREELREERTWLLAFADTIDAAEPVVAETVAKIGEKVGRLKPNGDLLHRTPLTDVIDLETMHDAVSGKVAGWEALLQLDDEQVDRADLERLLAQGHSQLDRLRTLHRSAARRAWDARTA</sequence>
<reference evidence="2" key="1">
    <citation type="journal article" date="2019" name="Int. J. Syst. Evol. Microbiol.">
        <title>The Global Catalogue of Microorganisms (GCM) 10K type strain sequencing project: providing services to taxonomists for standard genome sequencing and annotation.</title>
        <authorList>
            <consortium name="The Broad Institute Genomics Platform"/>
            <consortium name="The Broad Institute Genome Sequencing Center for Infectious Disease"/>
            <person name="Wu L."/>
            <person name="Ma J."/>
        </authorList>
    </citation>
    <scope>NUCLEOTIDE SEQUENCE [LARGE SCALE GENOMIC DNA]</scope>
    <source>
        <strain evidence="2">JCM 13518</strain>
    </source>
</reference>
<dbReference type="EMBL" id="BAAAME010000005">
    <property type="protein sequence ID" value="GAA1748832.1"/>
    <property type="molecule type" value="Genomic_DNA"/>
</dbReference>
<name>A0ABP4W9T3_9ACTN</name>
<protein>
    <submittedName>
        <fullName evidence="1">Uncharacterized protein</fullName>
    </submittedName>
</protein>
<proteinExistence type="predicted"/>
<evidence type="ECO:0000313" key="1">
    <source>
        <dbReference type="EMBL" id="GAA1748832.1"/>
    </source>
</evidence>
<organism evidence="1 2">
    <name type="scientific">Aeromicrobium alkaliterrae</name>
    <dbReference type="NCBI Taxonomy" id="302168"/>
    <lineage>
        <taxon>Bacteria</taxon>
        <taxon>Bacillati</taxon>
        <taxon>Actinomycetota</taxon>
        <taxon>Actinomycetes</taxon>
        <taxon>Propionibacteriales</taxon>
        <taxon>Nocardioidaceae</taxon>
        <taxon>Aeromicrobium</taxon>
    </lineage>
</organism>
<accession>A0ABP4W9T3</accession>
<comment type="caution">
    <text evidence="1">The sequence shown here is derived from an EMBL/GenBank/DDBJ whole genome shotgun (WGS) entry which is preliminary data.</text>
</comment>
<gene>
    <name evidence="1" type="ORF">GCM10009710_31100</name>
</gene>